<keyword evidence="1" id="KW-0175">Coiled coil</keyword>
<accession>A0A1T5D7Y8</accession>
<dbReference type="NCBIfam" id="TIGR00229">
    <property type="entry name" value="sensory_box"/>
    <property type="match status" value="1"/>
</dbReference>
<dbReference type="SUPFAM" id="SSF55073">
    <property type="entry name" value="Nucleotide cyclase"/>
    <property type="match status" value="1"/>
</dbReference>
<reference evidence="5" key="1">
    <citation type="submission" date="2017-02" db="EMBL/GenBank/DDBJ databases">
        <authorList>
            <person name="Varghese N."/>
            <person name="Submissions S."/>
        </authorList>
    </citation>
    <scope>NUCLEOTIDE SEQUENCE [LARGE SCALE GENOMIC DNA]</scope>
    <source>
        <strain evidence="5">ATCC 35199</strain>
    </source>
</reference>
<dbReference type="OrthoDB" id="9804747at2"/>
<dbReference type="InterPro" id="IPR000160">
    <property type="entry name" value="GGDEF_dom"/>
</dbReference>
<dbReference type="Pfam" id="PF13426">
    <property type="entry name" value="PAS_9"/>
    <property type="match status" value="1"/>
</dbReference>
<protein>
    <submittedName>
        <fullName evidence="4">PAS domain S-box-containing protein/diguanylate cyclase (GGDEF) domain-containing protein</fullName>
    </submittedName>
</protein>
<evidence type="ECO:0000313" key="5">
    <source>
        <dbReference type="Proteomes" id="UP000243406"/>
    </source>
</evidence>
<dbReference type="CDD" id="cd00130">
    <property type="entry name" value="PAS"/>
    <property type="match status" value="1"/>
</dbReference>
<feature type="transmembrane region" description="Helical" evidence="2">
    <location>
        <begin position="61"/>
        <end position="84"/>
    </location>
</feature>
<dbReference type="GO" id="GO:0005886">
    <property type="term" value="C:plasma membrane"/>
    <property type="evidence" value="ECO:0007669"/>
    <property type="project" value="TreeGrafter"/>
</dbReference>
<dbReference type="SMART" id="SM00267">
    <property type="entry name" value="GGDEF"/>
    <property type="match status" value="1"/>
</dbReference>
<feature type="transmembrane region" description="Helical" evidence="2">
    <location>
        <begin position="6"/>
        <end position="25"/>
    </location>
</feature>
<dbReference type="Gene3D" id="3.30.70.270">
    <property type="match status" value="1"/>
</dbReference>
<dbReference type="RefSeq" id="WP_159446479.1">
    <property type="nucleotide sequence ID" value="NZ_FUYN01000007.1"/>
</dbReference>
<proteinExistence type="predicted"/>
<keyword evidence="2" id="KW-0472">Membrane</keyword>
<dbReference type="InterPro" id="IPR029787">
    <property type="entry name" value="Nucleotide_cyclase"/>
</dbReference>
<dbReference type="Gene3D" id="3.30.450.20">
    <property type="entry name" value="PAS domain"/>
    <property type="match status" value="1"/>
</dbReference>
<feature type="transmembrane region" description="Helical" evidence="2">
    <location>
        <begin position="183"/>
        <end position="210"/>
    </location>
</feature>
<evidence type="ECO:0000313" key="4">
    <source>
        <dbReference type="EMBL" id="SKB67653.1"/>
    </source>
</evidence>
<evidence type="ECO:0000259" key="3">
    <source>
        <dbReference type="PROSITE" id="PS50887"/>
    </source>
</evidence>
<gene>
    <name evidence="4" type="ORF">SAMN02745120_2635</name>
</gene>
<name>A0A1T5D7Y8_9FIRM</name>
<feature type="transmembrane region" description="Helical" evidence="2">
    <location>
        <begin position="152"/>
        <end position="177"/>
    </location>
</feature>
<feature type="transmembrane region" description="Helical" evidence="2">
    <location>
        <begin position="96"/>
        <end position="114"/>
    </location>
</feature>
<dbReference type="InterPro" id="IPR000014">
    <property type="entry name" value="PAS"/>
</dbReference>
<dbReference type="PANTHER" id="PTHR45138">
    <property type="entry name" value="REGULATORY COMPONENTS OF SENSORY TRANSDUCTION SYSTEM"/>
    <property type="match status" value="1"/>
</dbReference>
<sequence length="535" mass="61892">MTLDIYNVLIGIISAAVFQFVIFAVHIRDYKKEKFLLIWLLGTGFVIAGFFSSFLARNEDIQAYVIMVHNLLLILGQGLYYISLKKYFKPKDMIKNYRLDLGLVIFFLTIFSVFSQNITIRMISNSLVLLLFSLFSLRLLNQNRSEDIRRGSNLFIISNWINIVFWTYRILAVYFVLPKFPRLYEMIIVMSYLSSLMLCVLGSLGLIFLINQRLTSMLEKEKLKFMTIIETSPDSVVVTNLSDGKIVIANNNFMKKMQYSMEELLDETTVSIKIWKDQCSRDNFLNAIKNSENIEKYEDYLYAKDGSKFLGCISANKMSIDGEEYIISIIRDVTKVRETEKKLLESERKYKELAEQLKLEKEIAEKNSLTDGLTGLANRRYLEDRIFYEFARMKRTWMELSIIMIDVDYFKLYNDTYGHMQGDECLKIVANELNNSVKRATDLVARYGGEEFVVLLPNTGKEEAHMMATSMKKNIEDLKITHELSDVSSYVTVSVGVATFNRDTKLPCNMLIQQADEALYLAKDYGRNQVVAANL</sequence>
<dbReference type="Proteomes" id="UP000243406">
    <property type="component" value="Unassembled WGS sequence"/>
</dbReference>
<dbReference type="GO" id="GO:0052621">
    <property type="term" value="F:diguanylate cyclase activity"/>
    <property type="evidence" value="ECO:0007669"/>
    <property type="project" value="TreeGrafter"/>
</dbReference>
<evidence type="ECO:0000256" key="1">
    <source>
        <dbReference type="SAM" id="Coils"/>
    </source>
</evidence>
<dbReference type="InterPro" id="IPR043128">
    <property type="entry name" value="Rev_trsase/Diguanyl_cyclase"/>
</dbReference>
<dbReference type="EMBL" id="FUYN01000007">
    <property type="protein sequence ID" value="SKB67653.1"/>
    <property type="molecule type" value="Genomic_DNA"/>
</dbReference>
<feature type="transmembrane region" description="Helical" evidence="2">
    <location>
        <begin position="120"/>
        <end position="140"/>
    </location>
</feature>
<evidence type="ECO:0000256" key="2">
    <source>
        <dbReference type="SAM" id="Phobius"/>
    </source>
</evidence>
<dbReference type="SUPFAM" id="SSF55785">
    <property type="entry name" value="PYP-like sensor domain (PAS domain)"/>
    <property type="match status" value="1"/>
</dbReference>
<dbReference type="AlphaFoldDB" id="A0A1T5D7Y8"/>
<dbReference type="NCBIfam" id="TIGR00254">
    <property type="entry name" value="GGDEF"/>
    <property type="match status" value="1"/>
</dbReference>
<dbReference type="GO" id="GO:1902201">
    <property type="term" value="P:negative regulation of bacterial-type flagellum-dependent cell motility"/>
    <property type="evidence" value="ECO:0007669"/>
    <property type="project" value="TreeGrafter"/>
</dbReference>
<keyword evidence="5" id="KW-1185">Reference proteome</keyword>
<dbReference type="PROSITE" id="PS50887">
    <property type="entry name" value="GGDEF"/>
    <property type="match status" value="1"/>
</dbReference>
<dbReference type="Pfam" id="PF00990">
    <property type="entry name" value="GGDEF"/>
    <property type="match status" value="1"/>
</dbReference>
<keyword evidence="2" id="KW-1133">Transmembrane helix</keyword>
<dbReference type="GO" id="GO:0043709">
    <property type="term" value="P:cell adhesion involved in single-species biofilm formation"/>
    <property type="evidence" value="ECO:0007669"/>
    <property type="project" value="TreeGrafter"/>
</dbReference>
<feature type="coiled-coil region" evidence="1">
    <location>
        <begin position="336"/>
        <end position="367"/>
    </location>
</feature>
<dbReference type="InterPro" id="IPR050469">
    <property type="entry name" value="Diguanylate_Cyclase"/>
</dbReference>
<dbReference type="CDD" id="cd01949">
    <property type="entry name" value="GGDEF"/>
    <property type="match status" value="1"/>
</dbReference>
<keyword evidence="2" id="KW-0812">Transmembrane</keyword>
<feature type="transmembrane region" description="Helical" evidence="2">
    <location>
        <begin position="37"/>
        <end position="55"/>
    </location>
</feature>
<feature type="domain" description="GGDEF" evidence="3">
    <location>
        <begin position="398"/>
        <end position="535"/>
    </location>
</feature>
<dbReference type="FunFam" id="3.30.70.270:FF:000001">
    <property type="entry name" value="Diguanylate cyclase domain protein"/>
    <property type="match status" value="1"/>
</dbReference>
<dbReference type="PANTHER" id="PTHR45138:SF9">
    <property type="entry name" value="DIGUANYLATE CYCLASE DGCM-RELATED"/>
    <property type="match status" value="1"/>
</dbReference>
<dbReference type="InterPro" id="IPR035965">
    <property type="entry name" value="PAS-like_dom_sf"/>
</dbReference>
<organism evidence="4 5">
    <name type="scientific">Acetoanaerobium noterae</name>
    <dbReference type="NCBI Taxonomy" id="745369"/>
    <lineage>
        <taxon>Bacteria</taxon>
        <taxon>Bacillati</taxon>
        <taxon>Bacillota</taxon>
        <taxon>Clostridia</taxon>
        <taxon>Peptostreptococcales</taxon>
        <taxon>Filifactoraceae</taxon>
        <taxon>Acetoanaerobium</taxon>
    </lineage>
</organism>